<dbReference type="OrthoDB" id="5421247at2759"/>
<organism evidence="1 2">
    <name type="scientific">Aspergillus steynii IBT 23096</name>
    <dbReference type="NCBI Taxonomy" id="1392250"/>
    <lineage>
        <taxon>Eukaryota</taxon>
        <taxon>Fungi</taxon>
        <taxon>Dikarya</taxon>
        <taxon>Ascomycota</taxon>
        <taxon>Pezizomycotina</taxon>
        <taxon>Eurotiomycetes</taxon>
        <taxon>Eurotiomycetidae</taxon>
        <taxon>Eurotiales</taxon>
        <taxon>Aspergillaceae</taxon>
        <taxon>Aspergillus</taxon>
        <taxon>Aspergillus subgen. Circumdati</taxon>
    </lineage>
</organism>
<dbReference type="AlphaFoldDB" id="A0A2I2FZZ5"/>
<dbReference type="VEuPathDB" id="FungiDB:P170DRAFT_479117"/>
<dbReference type="Proteomes" id="UP000234275">
    <property type="component" value="Unassembled WGS sequence"/>
</dbReference>
<comment type="caution">
    <text evidence="1">The sequence shown here is derived from an EMBL/GenBank/DDBJ whole genome shotgun (WGS) entry which is preliminary data.</text>
</comment>
<dbReference type="RefSeq" id="XP_024701503.1">
    <property type="nucleotide sequence ID" value="XM_024853631.1"/>
</dbReference>
<evidence type="ECO:0000313" key="1">
    <source>
        <dbReference type="EMBL" id="PLB46201.1"/>
    </source>
</evidence>
<proteinExistence type="predicted"/>
<accession>A0A2I2FZZ5</accession>
<dbReference type="SUPFAM" id="SSF81301">
    <property type="entry name" value="Nucleotidyltransferase"/>
    <property type="match status" value="1"/>
</dbReference>
<dbReference type="STRING" id="1392250.A0A2I2FZZ5"/>
<dbReference type="EMBL" id="MSFO01000007">
    <property type="protein sequence ID" value="PLB46201.1"/>
    <property type="molecule type" value="Genomic_DNA"/>
</dbReference>
<dbReference type="GeneID" id="36561329"/>
<reference evidence="1 2" key="1">
    <citation type="submission" date="2016-12" db="EMBL/GenBank/DDBJ databases">
        <title>The genomes of Aspergillus section Nigri reveals drivers in fungal speciation.</title>
        <authorList>
            <consortium name="DOE Joint Genome Institute"/>
            <person name="Vesth T.C."/>
            <person name="Nybo J."/>
            <person name="Theobald S."/>
            <person name="Brandl J."/>
            <person name="Frisvad J.C."/>
            <person name="Nielsen K.F."/>
            <person name="Lyhne E.K."/>
            <person name="Kogle M.E."/>
            <person name="Kuo A."/>
            <person name="Riley R."/>
            <person name="Clum A."/>
            <person name="Nolan M."/>
            <person name="Lipzen A."/>
            <person name="Salamov A."/>
            <person name="Henrissat B."/>
            <person name="Wiebenga A."/>
            <person name="De Vries R.P."/>
            <person name="Grigoriev I.V."/>
            <person name="Mortensen U.H."/>
            <person name="Andersen M.R."/>
            <person name="Baker S.E."/>
        </authorList>
    </citation>
    <scope>NUCLEOTIDE SEQUENCE [LARGE SCALE GENOMIC DNA]</scope>
    <source>
        <strain evidence="1 2">IBT 23096</strain>
    </source>
</reference>
<keyword evidence="2" id="KW-1185">Reference proteome</keyword>
<gene>
    <name evidence="1" type="ORF">P170DRAFT_479117</name>
</gene>
<name>A0A2I2FZZ5_9EURO</name>
<evidence type="ECO:0000313" key="2">
    <source>
        <dbReference type="Proteomes" id="UP000234275"/>
    </source>
</evidence>
<protein>
    <submittedName>
        <fullName evidence="1">Uncharacterized protein</fullName>
    </submittedName>
</protein>
<sequence>MAADRDLRTAVENVILALQGLPGWQSRRIAVVGGVCVKHHVHPEPRETNDLDLMIESPIDTSEVKSALVAASPHQFEMAADVFLFKVGTRRIQVDIMSQLFIFPWNQHEDTFDEHRFPPQAISINMVQINRLPFLSLQDMVAIKAYSCGTRMTIAKNVRDANDCWELAMRLPQGVIWDIWHLETFANGIFYLSEYSKHHYRNVDAWAIVLQLPIVLS</sequence>
<dbReference type="InterPro" id="IPR043519">
    <property type="entry name" value="NT_sf"/>
</dbReference>